<dbReference type="PANTHER" id="PTHR42862">
    <property type="entry name" value="DELTA-1-PYRROLINE-5-CARBOXYLATE DEHYDROGENASE 1, ISOFORM A-RELATED"/>
    <property type="match status" value="1"/>
</dbReference>
<dbReference type="EMBL" id="LCHU01000005">
    <property type="protein sequence ID" value="KKT41705.1"/>
    <property type="molecule type" value="Genomic_DNA"/>
</dbReference>
<dbReference type="Pfam" id="PF00171">
    <property type="entry name" value="Aldedh"/>
    <property type="match status" value="1"/>
</dbReference>
<dbReference type="PROSITE" id="PS00687">
    <property type="entry name" value="ALDEHYDE_DEHYDR_GLU"/>
    <property type="match status" value="1"/>
</dbReference>
<dbReference type="AlphaFoldDB" id="A0A0G1H4L8"/>
<evidence type="ECO:0000256" key="3">
    <source>
        <dbReference type="ARBA" id="ARBA00023002"/>
    </source>
</evidence>
<evidence type="ECO:0000256" key="7">
    <source>
        <dbReference type="RuleBase" id="RU003345"/>
    </source>
</evidence>
<reference evidence="9 10" key="1">
    <citation type="journal article" date="2015" name="Nature">
        <title>rRNA introns, odd ribosomes, and small enigmatic genomes across a large radiation of phyla.</title>
        <authorList>
            <person name="Brown C.T."/>
            <person name="Hug L.A."/>
            <person name="Thomas B.C."/>
            <person name="Sharon I."/>
            <person name="Castelle C.J."/>
            <person name="Singh A."/>
            <person name="Wilkins M.J."/>
            <person name="Williams K.H."/>
            <person name="Banfield J.F."/>
        </authorList>
    </citation>
    <scope>NUCLEOTIDE SEQUENCE [LARGE SCALE GENOMIC DNA]</scope>
</reference>
<dbReference type="GO" id="GO:0010133">
    <property type="term" value="P:L-proline catabolic process to L-glutamate"/>
    <property type="evidence" value="ECO:0007669"/>
    <property type="project" value="TreeGrafter"/>
</dbReference>
<comment type="caution">
    <text evidence="9">The sequence shown here is derived from an EMBL/GenBank/DDBJ whole genome shotgun (WGS) entry which is preliminary data.</text>
</comment>
<evidence type="ECO:0000256" key="6">
    <source>
        <dbReference type="PROSITE-ProRule" id="PRU10007"/>
    </source>
</evidence>
<dbReference type="GO" id="GO:0009898">
    <property type="term" value="C:cytoplasmic side of plasma membrane"/>
    <property type="evidence" value="ECO:0007669"/>
    <property type="project" value="TreeGrafter"/>
</dbReference>
<dbReference type="InterPro" id="IPR050485">
    <property type="entry name" value="Proline_metab_enzyme"/>
</dbReference>
<evidence type="ECO:0000256" key="1">
    <source>
        <dbReference type="ARBA" id="ARBA00004786"/>
    </source>
</evidence>
<dbReference type="PATRIC" id="fig|1618647.3.peg.297"/>
<accession>A0A0G1H4L8</accession>
<comment type="pathway">
    <text evidence="1">Amino-acid degradation; L-proline degradation into L-glutamate; L-glutamate from L-proline: step 2/2.</text>
</comment>
<name>A0A0G1H4L8_9BACT</name>
<dbReference type="InterPro" id="IPR016161">
    <property type="entry name" value="Ald_DH/histidinol_DH"/>
</dbReference>
<dbReference type="SUPFAM" id="SSF53720">
    <property type="entry name" value="ALDH-like"/>
    <property type="match status" value="1"/>
</dbReference>
<evidence type="ECO:0000256" key="5">
    <source>
        <dbReference type="ARBA" id="ARBA00048142"/>
    </source>
</evidence>
<dbReference type="EC" id="1.2.1.88" evidence="2"/>
<dbReference type="PROSITE" id="PS00070">
    <property type="entry name" value="ALDEHYDE_DEHYDR_CYS"/>
    <property type="match status" value="1"/>
</dbReference>
<sequence length="549" mass="61461">MQLNALPQVRKPENSPYVGFEKCSQKREELLAKLDEIRRNNGDVKILPLWINGPVKTKELGNCTPPHDMGRLLAHYCKASPEHVVGAIKTVLRARKKWQSLPWRNRLLIFENAARLLETKYFVEMNAAVMEDLSKNPHEASIDVQEAIDFLKFNCKWASEIYAQQPDNCIDSANTINFRPLEGFVYAIPPFNFAAIACNLPCAPLIMGNVVVVKPCSDTVYSFHVLLKILLEAGLPKDVLSVVQGNSGTISEIVLEHNELSGVHFTGSTGVFEDIWSQVGLNVGKQKYKGYPRLVGETGGKNPVIVFPDYNACKSAEMIWRGALGYQGQKCSATSRVYVDEKKWPELRHHLIESMNALRTGDVADFSKFMGAVINAKARDNINSYIDQALLDVEQDKLEEVLVFPSGFTKNGTVGYFVDTALIVTNDPFYRTMEEEIFGPVLTVCVLPKKNYKNNVFDICDKTSKYALTGAAHTNNMYLFEEACMRVRAGNFYNTMTTGAYIGKQPFSGDRKSGTNSKVGGPWNLLNWVSIQSLSFSFKPPLFLPMYLS</sequence>
<evidence type="ECO:0000256" key="2">
    <source>
        <dbReference type="ARBA" id="ARBA00012884"/>
    </source>
</evidence>
<protein>
    <recommendedName>
        <fullName evidence="2">L-glutamate gamma-semialdehyde dehydrogenase</fullName>
        <ecNumber evidence="2">1.2.1.88</ecNumber>
    </recommendedName>
</protein>
<dbReference type="InterPro" id="IPR029510">
    <property type="entry name" value="Ald_DH_CS_GLU"/>
</dbReference>
<dbReference type="GO" id="GO:0003842">
    <property type="term" value="F:L-glutamate gamma-semialdehyde dehydrogenase activity"/>
    <property type="evidence" value="ECO:0007669"/>
    <property type="project" value="UniProtKB-EC"/>
</dbReference>
<organism evidence="9 10">
    <name type="scientific">Candidatus Giovannonibacteria bacterium GW2011_GWA2_44_13b</name>
    <dbReference type="NCBI Taxonomy" id="1618647"/>
    <lineage>
        <taxon>Bacteria</taxon>
        <taxon>Candidatus Giovannoniibacteriota</taxon>
    </lineage>
</organism>
<keyword evidence="3 7" id="KW-0560">Oxidoreductase</keyword>
<dbReference type="InterPro" id="IPR016162">
    <property type="entry name" value="Ald_DH_N"/>
</dbReference>
<dbReference type="Proteomes" id="UP000034736">
    <property type="component" value="Unassembled WGS sequence"/>
</dbReference>
<evidence type="ECO:0000313" key="10">
    <source>
        <dbReference type="Proteomes" id="UP000034736"/>
    </source>
</evidence>
<dbReference type="InterPro" id="IPR016160">
    <property type="entry name" value="Ald_DH_CS_CYS"/>
</dbReference>
<comment type="similarity">
    <text evidence="7">Belongs to the aldehyde dehydrogenase family.</text>
</comment>
<dbReference type="InterPro" id="IPR016163">
    <property type="entry name" value="Ald_DH_C"/>
</dbReference>
<evidence type="ECO:0000313" key="9">
    <source>
        <dbReference type="EMBL" id="KKT41705.1"/>
    </source>
</evidence>
<dbReference type="Gene3D" id="3.40.309.10">
    <property type="entry name" value="Aldehyde Dehydrogenase, Chain A, domain 2"/>
    <property type="match status" value="1"/>
</dbReference>
<dbReference type="STRING" id="1618647.UW30_C0005G0019"/>
<comment type="catalytic activity">
    <reaction evidence="5">
        <text>L-glutamate 5-semialdehyde + NAD(+) + H2O = L-glutamate + NADH + 2 H(+)</text>
        <dbReference type="Rhea" id="RHEA:30235"/>
        <dbReference type="ChEBI" id="CHEBI:15377"/>
        <dbReference type="ChEBI" id="CHEBI:15378"/>
        <dbReference type="ChEBI" id="CHEBI:29985"/>
        <dbReference type="ChEBI" id="CHEBI:57540"/>
        <dbReference type="ChEBI" id="CHEBI:57945"/>
        <dbReference type="ChEBI" id="CHEBI:58066"/>
        <dbReference type="EC" id="1.2.1.88"/>
    </reaction>
</comment>
<feature type="domain" description="Aldehyde dehydrogenase" evidence="8">
    <location>
        <begin position="66"/>
        <end position="532"/>
    </location>
</feature>
<dbReference type="InterPro" id="IPR015590">
    <property type="entry name" value="Aldehyde_DH_dom"/>
</dbReference>
<evidence type="ECO:0000256" key="4">
    <source>
        <dbReference type="ARBA" id="ARBA00023027"/>
    </source>
</evidence>
<feature type="active site" evidence="6">
    <location>
        <position position="297"/>
    </location>
</feature>
<dbReference type="Gene3D" id="3.40.605.10">
    <property type="entry name" value="Aldehyde Dehydrogenase, Chain A, domain 1"/>
    <property type="match status" value="1"/>
</dbReference>
<proteinExistence type="inferred from homology"/>
<evidence type="ECO:0000259" key="8">
    <source>
        <dbReference type="Pfam" id="PF00171"/>
    </source>
</evidence>
<gene>
    <name evidence="9" type="ORF">UW30_C0005G0019</name>
</gene>
<keyword evidence="4" id="KW-0520">NAD</keyword>
<dbReference type="PANTHER" id="PTHR42862:SF1">
    <property type="entry name" value="DELTA-1-PYRROLINE-5-CARBOXYLATE DEHYDROGENASE 2, ISOFORM A-RELATED"/>
    <property type="match status" value="1"/>
</dbReference>